<keyword evidence="2" id="KW-1185">Reference proteome</keyword>
<evidence type="ECO:0000313" key="2">
    <source>
        <dbReference type="Proteomes" id="UP000198797"/>
    </source>
</evidence>
<evidence type="ECO:0000313" key="1">
    <source>
        <dbReference type="EMBL" id="SCF48698.1"/>
    </source>
</evidence>
<organism evidence="1 2">
    <name type="scientific">Micromonospora matsumotoense</name>
    <dbReference type="NCBI Taxonomy" id="121616"/>
    <lineage>
        <taxon>Bacteria</taxon>
        <taxon>Bacillati</taxon>
        <taxon>Actinomycetota</taxon>
        <taxon>Actinomycetes</taxon>
        <taxon>Micromonosporales</taxon>
        <taxon>Micromonosporaceae</taxon>
        <taxon>Micromonospora</taxon>
    </lineage>
</organism>
<dbReference type="InterPro" id="IPR037914">
    <property type="entry name" value="SpoVT-AbrB_sf"/>
</dbReference>
<gene>
    <name evidence="1" type="ORF">GA0070216_12821</name>
</gene>
<evidence type="ECO:0008006" key="3">
    <source>
        <dbReference type="Google" id="ProtNLM"/>
    </source>
</evidence>
<dbReference type="Proteomes" id="UP000198797">
    <property type="component" value="Unassembled WGS sequence"/>
</dbReference>
<dbReference type="EMBL" id="FMCU01000028">
    <property type="protein sequence ID" value="SCF48698.1"/>
    <property type="molecule type" value="Genomic_DNA"/>
</dbReference>
<sequence>MVYGVAALDASGRIADSGVVRALGWVPGTRLHVHEGAGLVVFRADRQGVFTVTGQGHLRLPAAVRQWCGLAAGDRVLLAACPADGLLVVHPPAAVDAMVVPVHAAVLGGGRP</sequence>
<dbReference type="AlphaFoldDB" id="A0A1C5ATY0"/>
<dbReference type="SUPFAM" id="SSF89447">
    <property type="entry name" value="AbrB/MazE/MraZ-like"/>
    <property type="match status" value="1"/>
</dbReference>
<reference evidence="2" key="1">
    <citation type="submission" date="2016-06" db="EMBL/GenBank/DDBJ databases">
        <authorList>
            <person name="Varghese N."/>
            <person name="Submissions Spin"/>
        </authorList>
    </citation>
    <scope>NUCLEOTIDE SEQUENCE [LARGE SCALE GENOMIC DNA]</scope>
    <source>
        <strain evidence="2">DSM 44100</strain>
    </source>
</reference>
<proteinExistence type="predicted"/>
<name>A0A1C5ATY0_9ACTN</name>
<dbReference type="STRING" id="121616.GA0070216_12821"/>
<accession>A0A1C5ATY0</accession>
<dbReference type="OrthoDB" id="3694660at2"/>
<protein>
    <recommendedName>
        <fullName evidence="3">Looped-hinge helix DNA binding domain-containing protein, AbrB family</fullName>
    </recommendedName>
</protein>